<feature type="domain" description="RNA polymerase sigma factor 70 region 4 type 2" evidence="2">
    <location>
        <begin position="120"/>
        <end position="169"/>
    </location>
</feature>
<accession>A0A5D8Z636</accession>
<reference evidence="4 5" key="1">
    <citation type="submission" date="2019-08" db="EMBL/GenBank/DDBJ databases">
        <title>Draft genome sequence of Lysobacter sp. UKS-15.</title>
        <authorList>
            <person name="Im W.-T."/>
        </authorList>
    </citation>
    <scope>NUCLEOTIDE SEQUENCE [LARGE SCALE GENOMIC DNA]</scope>
    <source>
        <strain evidence="4 5">UKS-15</strain>
    </source>
</reference>
<dbReference type="Gene3D" id="1.10.1740.10">
    <property type="match status" value="1"/>
</dbReference>
<dbReference type="Pfam" id="PF20239">
    <property type="entry name" value="DUF6596"/>
    <property type="match status" value="1"/>
</dbReference>
<dbReference type="SUPFAM" id="SSF88659">
    <property type="entry name" value="Sigma3 and sigma4 domains of RNA polymerase sigma factors"/>
    <property type="match status" value="1"/>
</dbReference>
<dbReference type="InterPro" id="IPR013324">
    <property type="entry name" value="RNA_pol_sigma_r3/r4-like"/>
</dbReference>
<dbReference type="Proteomes" id="UP000323164">
    <property type="component" value="Unassembled WGS sequence"/>
</dbReference>
<dbReference type="OrthoDB" id="9780299at2"/>
<dbReference type="InterPro" id="IPR007627">
    <property type="entry name" value="RNA_pol_sigma70_r2"/>
</dbReference>
<dbReference type="InterPro" id="IPR013325">
    <property type="entry name" value="RNA_pol_sigma_r2"/>
</dbReference>
<dbReference type="InterPro" id="IPR046531">
    <property type="entry name" value="DUF6596"/>
</dbReference>
<dbReference type="GO" id="GO:0016987">
    <property type="term" value="F:sigma factor activity"/>
    <property type="evidence" value="ECO:0007669"/>
    <property type="project" value="InterPro"/>
</dbReference>
<dbReference type="GO" id="GO:0003677">
    <property type="term" value="F:DNA binding"/>
    <property type="evidence" value="ECO:0007669"/>
    <property type="project" value="InterPro"/>
</dbReference>
<name>A0A5D8Z636_9GAMM</name>
<dbReference type="PANTHER" id="PTHR47756">
    <property type="entry name" value="BLL6612 PROTEIN-RELATED"/>
    <property type="match status" value="1"/>
</dbReference>
<dbReference type="InterPro" id="IPR013249">
    <property type="entry name" value="RNA_pol_sigma70_r4_t2"/>
</dbReference>
<evidence type="ECO:0000259" key="1">
    <source>
        <dbReference type="Pfam" id="PF04542"/>
    </source>
</evidence>
<dbReference type="AlphaFoldDB" id="A0A5D8Z636"/>
<dbReference type="InterPro" id="IPR014284">
    <property type="entry name" value="RNA_pol_sigma-70_dom"/>
</dbReference>
<organism evidence="4 5">
    <name type="scientific">Cognatilysobacter lacus</name>
    <dbReference type="NCBI Taxonomy" id="1643323"/>
    <lineage>
        <taxon>Bacteria</taxon>
        <taxon>Pseudomonadati</taxon>
        <taxon>Pseudomonadota</taxon>
        <taxon>Gammaproteobacteria</taxon>
        <taxon>Lysobacterales</taxon>
        <taxon>Lysobacteraceae</taxon>
        <taxon>Cognatilysobacter</taxon>
    </lineage>
</organism>
<dbReference type="InterPro" id="IPR036388">
    <property type="entry name" value="WH-like_DNA-bd_sf"/>
</dbReference>
<feature type="domain" description="RNA polymerase sigma-70 region 2" evidence="1">
    <location>
        <begin position="16"/>
        <end position="78"/>
    </location>
</feature>
<comment type="caution">
    <text evidence="4">The sequence shown here is derived from an EMBL/GenBank/DDBJ whole genome shotgun (WGS) entry which is preliminary data.</text>
</comment>
<dbReference type="NCBIfam" id="TIGR02937">
    <property type="entry name" value="sigma70-ECF"/>
    <property type="match status" value="1"/>
</dbReference>
<evidence type="ECO:0000313" key="5">
    <source>
        <dbReference type="Proteomes" id="UP000323164"/>
    </source>
</evidence>
<dbReference type="GO" id="GO:0006352">
    <property type="term" value="P:DNA-templated transcription initiation"/>
    <property type="evidence" value="ECO:0007669"/>
    <property type="project" value="InterPro"/>
</dbReference>
<dbReference type="Pfam" id="PF08281">
    <property type="entry name" value="Sigma70_r4_2"/>
    <property type="match status" value="1"/>
</dbReference>
<feature type="domain" description="DUF6596" evidence="3">
    <location>
        <begin position="187"/>
        <end position="287"/>
    </location>
</feature>
<proteinExistence type="predicted"/>
<dbReference type="SUPFAM" id="SSF88946">
    <property type="entry name" value="Sigma2 domain of RNA polymerase sigma factors"/>
    <property type="match status" value="1"/>
</dbReference>
<sequence length="420" mass="46137">MRPDVSRPLETVWRMESPRLVARVARMTGDVGIAEELVQDVLVQALQRWPLDGVPKNAAAWLMTAARHRAIDHLRQRALHGERQREFAVEIELQDASLDGGPEMQADDDIGDDLLRLVFVACHPVLPVDARVALTLRLLGGLSVAEIARAFLTREATISQRIVRAKQTLRDARVPFEVPRRDAFGERLDAVLQVIYLVFNEGYAATAGEDLVRPALCEDAMRLGRVLAGLMPREAEVHGLVALMELQASRLHARTDAAGEAILLTQQDRRRWDRSLILHGLAALDRSIALGGESGAYTLQAAIAACHARAASADATDWARIALLYARLSELTGSPVVELNRAVAESMASGPAVALERVDRLVREDSLDGYALLPAVRGDLLDRLGRPDEARRDFERAASLSRNAREQRVLLGRAARCVAT</sequence>
<evidence type="ECO:0000313" key="4">
    <source>
        <dbReference type="EMBL" id="TZF90120.1"/>
    </source>
</evidence>
<evidence type="ECO:0000259" key="2">
    <source>
        <dbReference type="Pfam" id="PF08281"/>
    </source>
</evidence>
<dbReference type="Gene3D" id="1.10.10.10">
    <property type="entry name" value="Winged helix-like DNA-binding domain superfamily/Winged helix DNA-binding domain"/>
    <property type="match status" value="1"/>
</dbReference>
<evidence type="ECO:0000259" key="3">
    <source>
        <dbReference type="Pfam" id="PF20239"/>
    </source>
</evidence>
<dbReference type="Pfam" id="PF04542">
    <property type="entry name" value="Sigma70_r2"/>
    <property type="match status" value="1"/>
</dbReference>
<keyword evidence="5" id="KW-1185">Reference proteome</keyword>
<dbReference type="EMBL" id="VTRV01000052">
    <property type="protein sequence ID" value="TZF90120.1"/>
    <property type="molecule type" value="Genomic_DNA"/>
</dbReference>
<dbReference type="PANTHER" id="PTHR47756:SF1">
    <property type="entry name" value="BLL0085 PROTEIN"/>
    <property type="match status" value="1"/>
</dbReference>
<protein>
    <submittedName>
        <fullName evidence="4">RNA polymerase sigma factor</fullName>
    </submittedName>
</protein>
<gene>
    <name evidence="4" type="ORF">FW784_06635</name>
</gene>